<dbReference type="EC" id="3.1.-.-" evidence="5"/>
<dbReference type="InterPro" id="IPR027417">
    <property type="entry name" value="P-loop_NTPase"/>
</dbReference>
<dbReference type="Gene3D" id="3.40.50.1820">
    <property type="entry name" value="alpha/beta hydrolase"/>
    <property type="match status" value="1"/>
</dbReference>
<keyword evidence="5" id="KW-0256">Endoplasmic reticulum</keyword>
<accession>B2AFN5</accession>
<evidence type="ECO:0000256" key="1">
    <source>
        <dbReference type="ARBA" id="ARBA00003496"/>
    </source>
</evidence>
<dbReference type="InterPro" id="IPR012908">
    <property type="entry name" value="PGAP1-ab_dom-like"/>
</dbReference>
<evidence type="ECO:0000256" key="3">
    <source>
        <dbReference type="ARBA" id="ARBA00022737"/>
    </source>
</evidence>
<evidence type="ECO:0000256" key="5">
    <source>
        <dbReference type="RuleBase" id="RU365011"/>
    </source>
</evidence>
<dbReference type="Pfam" id="PF07819">
    <property type="entry name" value="PGAP1"/>
    <property type="match status" value="1"/>
</dbReference>
<dbReference type="KEGG" id="pan:PODANSg1496"/>
<evidence type="ECO:0000259" key="7">
    <source>
        <dbReference type="Pfam" id="PF07819"/>
    </source>
</evidence>
<feature type="repeat" description="WD" evidence="4">
    <location>
        <begin position="1161"/>
        <end position="1202"/>
    </location>
</feature>
<dbReference type="InterPro" id="IPR036322">
    <property type="entry name" value="WD40_repeat_dom_sf"/>
</dbReference>
<keyword evidence="3" id="KW-0677">Repeat</keyword>
<dbReference type="OrthoDB" id="1658288at2759"/>
<dbReference type="ESTHER" id="podan-b2afn5">
    <property type="family name" value="PGAP1"/>
</dbReference>
<keyword evidence="5" id="KW-0813">Transport</keyword>
<dbReference type="GO" id="GO:0015031">
    <property type="term" value="P:protein transport"/>
    <property type="evidence" value="ECO:0007669"/>
    <property type="project" value="UniProtKB-KW"/>
</dbReference>
<comment type="similarity">
    <text evidence="5">Belongs to the GPI inositol-deacylase family.</text>
</comment>
<organism evidence="11">
    <name type="scientific">Podospora anserina (strain S / ATCC MYA-4624 / DSM 980 / FGSC 10383)</name>
    <name type="common">Pleurage anserina</name>
    <dbReference type="NCBI Taxonomy" id="515849"/>
    <lineage>
        <taxon>Eukaryota</taxon>
        <taxon>Fungi</taxon>
        <taxon>Dikarya</taxon>
        <taxon>Ascomycota</taxon>
        <taxon>Pezizomycotina</taxon>
        <taxon>Sordariomycetes</taxon>
        <taxon>Sordariomycetidae</taxon>
        <taxon>Sordariales</taxon>
        <taxon>Podosporaceae</taxon>
        <taxon>Podospora</taxon>
        <taxon>Podospora anserina</taxon>
    </lineage>
</organism>
<dbReference type="InterPro" id="IPR056884">
    <property type="entry name" value="NPHP3-like_N"/>
</dbReference>
<keyword evidence="5" id="KW-0653">Protein transport</keyword>
<dbReference type="InterPro" id="IPR054471">
    <property type="entry name" value="GPIID_WHD"/>
</dbReference>
<proteinExistence type="inferred from homology"/>
<feature type="compositionally biased region" description="Low complexity" evidence="6">
    <location>
        <begin position="1458"/>
        <end position="1474"/>
    </location>
</feature>
<dbReference type="InterPro" id="IPR029058">
    <property type="entry name" value="AB_hydrolase_fold"/>
</dbReference>
<evidence type="ECO:0000256" key="6">
    <source>
        <dbReference type="SAM" id="MobiDB-lite"/>
    </source>
</evidence>
<keyword evidence="5" id="KW-0472">Membrane</keyword>
<feature type="region of interest" description="Disordered" evidence="6">
    <location>
        <begin position="1440"/>
        <end position="1474"/>
    </location>
</feature>
<sequence>LSPDDQHVFRPRTFLLHQVTYRDGKYGPYPFNAQSADNVFAPQLQKFRTSFHVKPPALDPDPFGLTLIHDATNSVGDIIFVHGLGGSSRRTWSWNRDPAIFWPSWLRHEESLSHYRVFSFGYNANFRESGTPLSILDFSKSLLVRMRAYGQMDTAFIGTKPIVFVAHSMGGLVVKKALLLGKNDEEYCDMVARVHGIMFLSTPHRGSSHAATLNSMLSVIGSSSKVYVAELNPSSTSIEDINEQFRVICAPWQLVSLYETQQTRLSPGLRRMIVDKGSGILGYPKEVSAPLDADHHTICKYRSRLDSNYLLVVDLLRQLTRGIGSHHSTIAPNVLHKQGTSHVEMLESILGVKGNIRRVLDYHLADALPGSCEWLRRDARFAEWIDTSGQSPHVLWLVGLPGTGKSTLAAKTIDHIQQTLHESNCQYHFFSESDPLKRDLSLCLRAIALQLAIAHPPLAGRLIKFHRDTNFSAAEQTFARIWDTIFENIIFPIDFGHSLHWVFDGLDEANQPHFLVRRLMLMQCRTTIKILFISRPQRNLTAILTTKIGAGSLIEVSAEQTRGDIEHYILTIARELFTSDQLSQQEVIKKILEGAEGSFLWTKLALDTLRDNWHTLADIDIALGDVPNGMHGTYERMMEKVESQSARPRELALRILTWVCCSYKPLTISQLSVALKPEFDGFLKLEESIEQVCDQFVRVNEGRVSLIHATAREFLLHASPQGSAAAIDQQSGHGRLAIWCLRFLSQDEWRHRFSACQQEHISADRLEALYPEFPLLRYAISHWAYHVSNARTSYSDLIPALEAFCNKYILHWVHGLALSRRLDLVVTAVRHLSTWAGRRRLEPQVDVEGLCVTGIEQSTTESSILQGWMTDLIHIVAKFGSNLLRSPSSIYKNVPSLCPKGSVTSHTYGQGASSLLSVKGLTATGWDDRLAHITIGEDEILSAVRCAGRYFIALNSYNGVVYVWDKDTFQEIRGLQHGEWVMLLSTDNSGRLVATAGRHTFYVWELATGKLLYKVPKTNPSRTVSLAFAQADTKLLIGYDDCTLSLYDFETAKEGLSFTVAFSEVPQLSCPRLMVLSPNQRKIAIAFPGQPVALWDISQTQEGNARPRLCVRRTDKDVEVNGGGMFNSAERIIWSPDGFIVYILYQDTTVLVWDLAEDDQIERNNTGAKEMAINSQGTLLVTSNNDGAIHLWSLPSMQWLYELRTDEFVRDIRFSPDGQRIYDVRGSGCNVWAPDVLISPDVIGHETRCILDSSPSVDSTRQQQQQDAHIAALVCDEHEEFFCVGRDDGSINIHDLKNGAVVRKAYKHENTSEVVAIEWSRSRRYIASADDSSKVVVKRLRVKEDGKWAVFPVFDLRVGDVVTQMLFNRDETLLLISTDSSVRVWDVKAKAETCRRRWESVAGHRWLNYPDTSARLIRLTAEGVCVHAWADLTNEKELEYEMPAVKDRNDDEKKGDTPDTPTSQTPSHSTLQTTPPQVPLEIITAVWQPTNAQYILYQTRSSHPTRDRGNAFYLLHINNEFFSRTKLSPLLSSRVRHILGFVQDQLAFIDCDSWICTVAVLHHHQLAVGEAVKQHFFLPSDWVHSSLTLQVISRRGVLLVARNGEVAIVRYMKGF</sequence>
<feature type="domain" description="Anaphase-promoting complex subunit 4-like WD40" evidence="8">
    <location>
        <begin position="1262"/>
        <end position="1320"/>
    </location>
</feature>
<dbReference type="PANTHER" id="PTHR10039:SF16">
    <property type="entry name" value="GPI INOSITOL-DEACYLASE"/>
    <property type="match status" value="1"/>
</dbReference>
<dbReference type="PANTHER" id="PTHR10039">
    <property type="entry name" value="AMELOGENIN"/>
    <property type="match status" value="1"/>
</dbReference>
<dbReference type="InterPro" id="IPR001680">
    <property type="entry name" value="WD40_rpt"/>
</dbReference>
<dbReference type="Pfam" id="PF22939">
    <property type="entry name" value="WHD_GPIID"/>
    <property type="match status" value="1"/>
</dbReference>
<evidence type="ECO:0000259" key="10">
    <source>
        <dbReference type="Pfam" id="PF24883"/>
    </source>
</evidence>
<reference evidence="11" key="2">
    <citation type="submission" date="2008-07" db="EMBL/GenBank/DDBJ databases">
        <authorList>
            <person name="Genoscope - CEA"/>
        </authorList>
    </citation>
    <scope>NUCLEOTIDE SEQUENCE</scope>
    <source>
        <strain evidence="11">S mat+</strain>
    </source>
</reference>
<dbReference type="SUPFAM" id="SSF52540">
    <property type="entry name" value="P-loop containing nucleoside triphosphate hydrolases"/>
    <property type="match status" value="1"/>
</dbReference>
<comment type="subcellular location">
    <subcellularLocation>
        <location evidence="5">Endoplasmic reticulum membrane</location>
    </subcellularLocation>
</comment>
<keyword evidence="4" id="KW-0853">WD repeat</keyword>
<dbReference type="InterPro" id="IPR015943">
    <property type="entry name" value="WD40/YVTN_repeat-like_dom_sf"/>
</dbReference>
<gene>
    <name evidence="11" type="ORF">PODANS_5_12100</name>
</gene>
<dbReference type="GO" id="GO:0016788">
    <property type="term" value="F:hydrolase activity, acting on ester bonds"/>
    <property type="evidence" value="ECO:0007669"/>
    <property type="project" value="InterPro"/>
</dbReference>
<dbReference type="SMART" id="SM00320">
    <property type="entry name" value="WD40"/>
    <property type="match status" value="9"/>
</dbReference>
<dbReference type="RefSeq" id="XP_001904474.1">
    <property type="nucleotide sequence ID" value="XM_001904439.1"/>
</dbReference>
<feature type="domain" description="Nephrocystin 3-like N-terminal" evidence="10">
    <location>
        <begin position="370"/>
        <end position="535"/>
    </location>
</feature>
<dbReference type="Pfam" id="PF24883">
    <property type="entry name" value="NPHP3_N"/>
    <property type="match status" value="1"/>
</dbReference>
<evidence type="ECO:0000256" key="4">
    <source>
        <dbReference type="PROSITE-ProRule" id="PRU00221"/>
    </source>
</evidence>
<keyword evidence="5" id="KW-0378">Hydrolase</keyword>
<dbReference type="SUPFAM" id="SSF53474">
    <property type="entry name" value="alpha/beta-Hydrolases"/>
    <property type="match status" value="1"/>
</dbReference>
<dbReference type="InterPro" id="IPR024977">
    <property type="entry name" value="Apc4-like_WD40_dom"/>
</dbReference>
<feature type="compositionally biased region" description="Basic and acidic residues" evidence="6">
    <location>
        <begin position="1440"/>
        <end position="1457"/>
    </location>
</feature>
<dbReference type="HOGENOM" id="CLU_001384_2_0_1"/>
<evidence type="ECO:0000256" key="2">
    <source>
        <dbReference type="ARBA" id="ARBA00015856"/>
    </source>
</evidence>
<protein>
    <recommendedName>
        <fullName evidence="2 5">GPI inositol-deacylase</fullName>
        <ecNumber evidence="5">3.1.-.-</ecNumber>
    </recommendedName>
</protein>
<dbReference type="Gene3D" id="2.130.10.10">
    <property type="entry name" value="YVTN repeat-like/Quinoprotein amine dehydrogenase"/>
    <property type="match status" value="3"/>
</dbReference>
<feature type="non-terminal residue" evidence="11">
    <location>
        <position position="1"/>
    </location>
</feature>
<comment type="function">
    <text evidence="1 5">Involved in inositol deacylation of GPI-anchored proteins which plays important roles in the quality control and ER-associated degradation of GPI-anchored proteins.</text>
</comment>
<name>B2AFN5_PODAN</name>
<dbReference type="Gene3D" id="3.40.50.300">
    <property type="entry name" value="P-loop containing nucleotide triphosphate hydrolases"/>
    <property type="match status" value="1"/>
</dbReference>
<dbReference type="VEuPathDB" id="FungiDB:PODANS_5_12100"/>
<dbReference type="SUPFAM" id="SSF50978">
    <property type="entry name" value="WD40 repeat-like"/>
    <property type="match status" value="1"/>
</dbReference>
<reference evidence="11" key="1">
    <citation type="journal article" date="2008" name="Genome Biol.">
        <title>The genome sequence of the model ascomycete fungus Podospora anserina.</title>
        <authorList>
            <person name="Espagne E."/>
            <person name="Lespinet O."/>
            <person name="Malagnac F."/>
            <person name="Da Silva C."/>
            <person name="Jaillon O."/>
            <person name="Porcel B.M."/>
            <person name="Couloux A."/>
            <person name="Aury J.-M."/>
            <person name="Segurens B."/>
            <person name="Poulain J."/>
            <person name="Anthouard V."/>
            <person name="Grossetete S."/>
            <person name="Khalili H."/>
            <person name="Coppin E."/>
            <person name="Dequard-Chablat M."/>
            <person name="Picard M."/>
            <person name="Contamine V."/>
            <person name="Arnaise S."/>
            <person name="Bourdais A."/>
            <person name="Berteaux-Lecellier V."/>
            <person name="Gautheret D."/>
            <person name="de Vries R.P."/>
            <person name="Battaglia E."/>
            <person name="Coutinho P.M."/>
            <person name="Danchin E.G.J."/>
            <person name="Henrissat B."/>
            <person name="El Khoury R."/>
            <person name="Sainsard-Chanet A."/>
            <person name="Boivin A."/>
            <person name="Pinan-Lucarre B."/>
            <person name="Sellem C.H."/>
            <person name="Debuchy R."/>
            <person name="Wincker P."/>
            <person name="Weissenbach J."/>
            <person name="Silar P."/>
        </authorList>
    </citation>
    <scope>NUCLEOTIDE SEQUENCE [LARGE SCALE GENOMIC DNA]</scope>
    <source>
        <strain evidence="11">S mat+</strain>
    </source>
</reference>
<dbReference type="PROSITE" id="PS50082">
    <property type="entry name" value="WD_REPEATS_2"/>
    <property type="match status" value="1"/>
</dbReference>
<dbReference type="EMBL" id="CU633461">
    <property type="protein sequence ID" value="CAP62256.1"/>
    <property type="molecule type" value="Genomic_DNA"/>
</dbReference>
<dbReference type="GO" id="GO:0005789">
    <property type="term" value="C:endoplasmic reticulum membrane"/>
    <property type="evidence" value="ECO:0007669"/>
    <property type="project" value="UniProtKB-SubCell"/>
</dbReference>
<dbReference type="GeneID" id="6188666"/>
<evidence type="ECO:0000259" key="9">
    <source>
        <dbReference type="Pfam" id="PF22939"/>
    </source>
</evidence>
<feature type="domain" description="GPI inositol-deacylase winged helix" evidence="9">
    <location>
        <begin position="643"/>
        <end position="720"/>
    </location>
</feature>
<dbReference type="Pfam" id="PF12894">
    <property type="entry name" value="ANAPC4_WD40"/>
    <property type="match status" value="1"/>
</dbReference>
<evidence type="ECO:0000259" key="8">
    <source>
        <dbReference type="Pfam" id="PF12894"/>
    </source>
</evidence>
<feature type="domain" description="GPI inositol-deacylase PGAP1-like alpha/beta" evidence="7">
    <location>
        <begin position="78"/>
        <end position="208"/>
    </location>
</feature>
<evidence type="ECO:0000313" key="11">
    <source>
        <dbReference type="EMBL" id="CAP62256.1"/>
    </source>
</evidence>